<dbReference type="GO" id="GO:0035591">
    <property type="term" value="F:signaling adaptor activity"/>
    <property type="evidence" value="ECO:0007669"/>
    <property type="project" value="TreeGrafter"/>
</dbReference>
<dbReference type="InterPro" id="IPR032675">
    <property type="entry name" value="LRR_dom_sf"/>
</dbReference>
<dbReference type="Proteomes" id="UP000268321">
    <property type="component" value="Unassembled WGS sequence"/>
</dbReference>
<dbReference type="SMART" id="SM00369">
    <property type="entry name" value="LRR_TYP"/>
    <property type="match status" value="7"/>
</dbReference>
<gene>
    <name evidence="4" type="ORF">METBISCDRAFT_23406</name>
</gene>
<organism evidence="4 5">
    <name type="scientific">Metschnikowia bicuspidata</name>
    <dbReference type="NCBI Taxonomy" id="27322"/>
    <lineage>
        <taxon>Eukaryota</taxon>
        <taxon>Fungi</taxon>
        <taxon>Dikarya</taxon>
        <taxon>Ascomycota</taxon>
        <taxon>Saccharomycotina</taxon>
        <taxon>Pichiomycetes</taxon>
        <taxon>Metschnikowiaceae</taxon>
        <taxon>Metschnikowia</taxon>
    </lineage>
</organism>
<dbReference type="SUPFAM" id="SSF52075">
    <property type="entry name" value="Outer arm dynein light chain 1"/>
    <property type="match status" value="1"/>
</dbReference>
<dbReference type="EMBL" id="ML004461">
    <property type="protein sequence ID" value="RKP30298.1"/>
    <property type="molecule type" value="Genomic_DNA"/>
</dbReference>
<evidence type="ECO:0000313" key="5">
    <source>
        <dbReference type="Proteomes" id="UP000268321"/>
    </source>
</evidence>
<reference evidence="5" key="1">
    <citation type="journal article" date="2018" name="Nat. Microbiol.">
        <title>Leveraging single-cell genomics to expand the fungal tree of life.</title>
        <authorList>
            <person name="Ahrendt S.R."/>
            <person name="Quandt C.A."/>
            <person name="Ciobanu D."/>
            <person name="Clum A."/>
            <person name="Salamov A."/>
            <person name="Andreopoulos B."/>
            <person name="Cheng J.F."/>
            <person name="Woyke T."/>
            <person name="Pelin A."/>
            <person name="Henrissat B."/>
            <person name="Reynolds N.K."/>
            <person name="Benny G.L."/>
            <person name="Smith M.E."/>
            <person name="James T.Y."/>
            <person name="Grigoriev I.V."/>
        </authorList>
    </citation>
    <scope>NUCLEOTIDE SEQUENCE [LARGE SCALE GENOMIC DNA]</scope>
    <source>
        <strain evidence="5">Baker2002</strain>
    </source>
</reference>
<dbReference type="Pfam" id="PF13855">
    <property type="entry name" value="LRR_8"/>
    <property type="match status" value="1"/>
</dbReference>
<protein>
    <submittedName>
        <fullName evidence="4">L domain-like protein</fullName>
    </submittedName>
</protein>
<dbReference type="SUPFAM" id="SSF52058">
    <property type="entry name" value="L domain-like"/>
    <property type="match status" value="1"/>
</dbReference>
<evidence type="ECO:0000256" key="2">
    <source>
        <dbReference type="ARBA" id="ARBA00022737"/>
    </source>
</evidence>
<dbReference type="Gene3D" id="3.80.10.10">
    <property type="entry name" value="Ribonuclease Inhibitor"/>
    <property type="match status" value="3"/>
</dbReference>
<evidence type="ECO:0000256" key="3">
    <source>
        <dbReference type="SAM" id="MobiDB-lite"/>
    </source>
</evidence>
<keyword evidence="1" id="KW-0433">Leucine-rich repeat</keyword>
<dbReference type="InterPro" id="IPR052574">
    <property type="entry name" value="CDIRP"/>
</dbReference>
<dbReference type="GO" id="GO:0061499">
    <property type="term" value="C:outer plaque of mitotic spindle pole body"/>
    <property type="evidence" value="ECO:0007669"/>
    <property type="project" value="TreeGrafter"/>
</dbReference>
<name>A0A4P9ZC80_9ASCO</name>
<accession>A0A4P9ZC80</accession>
<sequence length="1141" mass="128495">MSARLDSPGISAQSSFLRGHSVHMASTPNVNITVHDAEHPNSAPSGGNSNMPKKKNLSYKSHLKYLPSKNFVEEATTINGASAPNTFKHKSHPNAKTKSHIMLLTAEERLVSVTEDLDRPLLSRTAVSQHSPNAEPTDVRDWLPSYLNESWKEYSVHADPDTKNAPGADPYLDPFAFINSGTETLVHKKSNEKSIPMADWKQAHQKSERGRLVRPLESIFLSSSKDSAAAEPTVFPDGTDHKLSSGLESTYESQRTPLTRVSDLQVHEIENFLEQNQDMPDNHLIQVASPLKLYGKNYDTFTKAFLSGIVQDVRRSGRKVKQPEPATRPLGEKVTNNIVDRSTQNYLANADKVYENIRKIGSGYGLNQPKLSNELANETARLSDKDDTEESVSLAEKPENLHIPLDDTFDYTAESTPVSSDDEEILYERRDYTEHEQSCSIGVDQQSYTVAESLDRDSFTLSQEYSDTTVFNENRAASANSHNAKQESDHVTFAESSLSDASSDLGGRTIYSEDALQESPKTPKWKTVDKLRLGMKLVHISTPKQGAALKGTVKPGDFPKQYGNMKMNRQNNRWDFDGKKPGLSPAFESFKGPKGVDFQVAGDFKSAMNESRQRKEGLEVSFVDASQRSAENSVANVTQVSALQDISFSQSDRRIVSLITNATTEVDWNRIRSIDLSGCDIEQLAGLDAHLPALRRVNLARNRIRHFEGLPQALFELDISRNELRELVSFQKFRDLQDLFAQFNFIGSLSCLSHNVNLTQLNLEGNRIRSLRGLEALNNLRTLNLRLNSIEDALDFSTFDATKLQELNLSSNKITAVAGLAQLAELRVLNLSDNSLSELRCAVPQLKLKKLVLSLNHLERLDVTNFPHLRVLRIDGNALVDVQGLAGLQYLQEVSAKFQKLSETTSEICRNINDVVKLDLSGNRYFFREIYKKHLVNFWNMNELCLTALNLLQIPEDLAYNFPNVRVLRLDFNNLSDIAELLELANLKELYLTNNNISKVKPLLTSLCNSKETLKVLDLKENPLTIPFYAEFIKGSQWERKKRRADVVSDSADVFVNDYESFVDVSRVMEESRRGWHARDASYASALLVKNPAQYESRLDYEALMIQYFPWLEELDGILITEQKCSETKKHARRTRTAEPR</sequence>
<keyword evidence="5" id="KW-1185">Reference proteome</keyword>
<dbReference type="GO" id="GO:0031028">
    <property type="term" value="P:septation initiation signaling"/>
    <property type="evidence" value="ECO:0007669"/>
    <property type="project" value="TreeGrafter"/>
</dbReference>
<evidence type="ECO:0000313" key="4">
    <source>
        <dbReference type="EMBL" id="RKP30298.1"/>
    </source>
</evidence>
<dbReference type="GO" id="GO:1902412">
    <property type="term" value="P:regulation of mitotic cytokinesis"/>
    <property type="evidence" value="ECO:0007669"/>
    <property type="project" value="TreeGrafter"/>
</dbReference>
<dbReference type="AlphaFoldDB" id="A0A4P9ZC80"/>
<feature type="region of interest" description="Disordered" evidence="3">
    <location>
        <begin position="229"/>
        <end position="251"/>
    </location>
</feature>
<dbReference type="SMART" id="SM00365">
    <property type="entry name" value="LRR_SD22"/>
    <property type="match status" value="5"/>
</dbReference>
<dbReference type="InterPro" id="IPR003591">
    <property type="entry name" value="Leu-rich_rpt_typical-subtyp"/>
</dbReference>
<keyword evidence="2" id="KW-0677">Repeat</keyword>
<dbReference type="InterPro" id="IPR001611">
    <property type="entry name" value="Leu-rich_rpt"/>
</dbReference>
<dbReference type="PANTHER" id="PTHR47566">
    <property type="match status" value="1"/>
</dbReference>
<dbReference type="PROSITE" id="PS51450">
    <property type="entry name" value="LRR"/>
    <property type="match status" value="4"/>
</dbReference>
<evidence type="ECO:0000256" key="1">
    <source>
        <dbReference type="ARBA" id="ARBA00022614"/>
    </source>
</evidence>
<proteinExistence type="predicted"/>
<dbReference type="OrthoDB" id="7451790at2759"/>
<feature type="region of interest" description="Disordered" evidence="3">
    <location>
        <begin position="34"/>
        <end position="55"/>
    </location>
</feature>
<dbReference type="PANTHER" id="PTHR47566:SF1">
    <property type="entry name" value="PROTEIN NUD1"/>
    <property type="match status" value="1"/>
</dbReference>
<feature type="compositionally biased region" description="Polar residues" evidence="3">
    <location>
        <begin position="42"/>
        <end position="51"/>
    </location>
</feature>